<keyword evidence="2" id="KW-0479">Metal-binding</keyword>
<evidence type="ECO:0000256" key="3">
    <source>
        <dbReference type="ARBA" id="ARBA00023002"/>
    </source>
</evidence>
<dbReference type="InterPro" id="IPR036884">
    <property type="entry name" value="2Fe-2S-bd_dom_sf"/>
</dbReference>
<dbReference type="EMBL" id="FOVF01000007">
    <property type="protein sequence ID" value="SFN20235.1"/>
    <property type="molecule type" value="Genomic_DNA"/>
</dbReference>
<keyword evidence="9" id="KW-1185">Reference proteome</keyword>
<evidence type="ECO:0000256" key="4">
    <source>
        <dbReference type="ARBA" id="ARBA00023004"/>
    </source>
</evidence>
<dbReference type="InterPro" id="IPR012675">
    <property type="entry name" value="Beta-grasp_dom_sf"/>
</dbReference>
<dbReference type="InterPro" id="IPR001041">
    <property type="entry name" value="2Fe-2S_ferredoxin-type"/>
</dbReference>
<dbReference type="Pfam" id="PF01799">
    <property type="entry name" value="Fer2_2"/>
    <property type="match status" value="1"/>
</dbReference>
<dbReference type="STRING" id="578942.SAMN05216289_10797"/>
<dbReference type="SUPFAM" id="SSF54292">
    <property type="entry name" value="2Fe-2S ferredoxin-like"/>
    <property type="match status" value="1"/>
</dbReference>
<dbReference type="AlphaFoldDB" id="A0A1I4X3M2"/>
<accession>A0A1I4X3M2</accession>
<gene>
    <name evidence="8" type="ORF">SAMN05216289_10797</name>
</gene>
<keyword evidence="4" id="KW-0408">Iron</keyword>
<dbReference type="GO" id="GO:0016491">
    <property type="term" value="F:oxidoreductase activity"/>
    <property type="evidence" value="ECO:0007669"/>
    <property type="project" value="UniProtKB-KW"/>
</dbReference>
<reference evidence="8 9" key="1">
    <citation type="submission" date="2016-10" db="EMBL/GenBank/DDBJ databases">
        <authorList>
            <person name="de Groot N.N."/>
        </authorList>
    </citation>
    <scope>NUCLEOTIDE SEQUENCE [LARGE SCALE GENOMIC DNA]</scope>
    <source>
        <strain evidence="8 9">CGMCC 1.7659</strain>
    </source>
</reference>
<dbReference type="OrthoDB" id="9775084at2"/>
<dbReference type="InterPro" id="IPR051452">
    <property type="entry name" value="Diverse_Oxidoreductases"/>
</dbReference>
<dbReference type="SUPFAM" id="SSF47741">
    <property type="entry name" value="CO dehydrogenase ISP C-domain like"/>
    <property type="match status" value="1"/>
</dbReference>
<feature type="compositionally biased region" description="Low complexity" evidence="6">
    <location>
        <begin position="1"/>
        <end position="16"/>
    </location>
</feature>
<dbReference type="Pfam" id="PF00111">
    <property type="entry name" value="Fer2"/>
    <property type="match status" value="1"/>
</dbReference>
<dbReference type="InterPro" id="IPR036010">
    <property type="entry name" value="2Fe-2S_ferredoxin-like_sf"/>
</dbReference>
<evidence type="ECO:0000256" key="1">
    <source>
        <dbReference type="ARBA" id="ARBA00022714"/>
    </source>
</evidence>
<keyword evidence="5" id="KW-0411">Iron-sulfur</keyword>
<name>A0A1I4X3M2_9GAMM</name>
<dbReference type="Gene3D" id="1.10.150.120">
    <property type="entry name" value="[2Fe-2S]-binding domain"/>
    <property type="match status" value="1"/>
</dbReference>
<proteinExistence type="predicted"/>
<feature type="domain" description="2Fe-2S ferredoxin-type" evidence="7">
    <location>
        <begin position="21"/>
        <end position="97"/>
    </location>
</feature>
<evidence type="ECO:0000256" key="6">
    <source>
        <dbReference type="SAM" id="MobiDB-lite"/>
    </source>
</evidence>
<feature type="region of interest" description="Disordered" evidence="6">
    <location>
        <begin position="1"/>
        <end position="24"/>
    </location>
</feature>
<dbReference type="Proteomes" id="UP000198575">
    <property type="component" value="Unassembled WGS sequence"/>
</dbReference>
<keyword evidence="3" id="KW-0560">Oxidoreductase</keyword>
<evidence type="ECO:0000313" key="8">
    <source>
        <dbReference type="EMBL" id="SFN20235.1"/>
    </source>
</evidence>
<dbReference type="PANTHER" id="PTHR44379">
    <property type="entry name" value="OXIDOREDUCTASE WITH IRON-SULFUR SUBUNIT"/>
    <property type="match status" value="1"/>
</dbReference>
<dbReference type="RefSeq" id="WP_139224896.1">
    <property type="nucleotide sequence ID" value="NZ_FOVF01000007.1"/>
</dbReference>
<evidence type="ECO:0000259" key="7">
    <source>
        <dbReference type="PROSITE" id="PS51085"/>
    </source>
</evidence>
<dbReference type="InterPro" id="IPR002888">
    <property type="entry name" value="2Fe-2S-bd"/>
</dbReference>
<dbReference type="PANTHER" id="PTHR44379:SF2">
    <property type="entry name" value="BLR6218 PROTEIN"/>
    <property type="match status" value="1"/>
</dbReference>
<dbReference type="Gene3D" id="3.10.20.30">
    <property type="match status" value="1"/>
</dbReference>
<keyword evidence="1" id="KW-0001">2Fe-2S</keyword>
<organism evidence="8 9">
    <name type="scientific">Dokdonella immobilis</name>
    <dbReference type="NCBI Taxonomy" id="578942"/>
    <lineage>
        <taxon>Bacteria</taxon>
        <taxon>Pseudomonadati</taxon>
        <taxon>Pseudomonadota</taxon>
        <taxon>Gammaproteobacteria</taxon>
        <taxon>Lysobacterales</taxon>
        <taxon>Rhodanobacteraceae</taxon>
        <taxon>Dokdonella</taxon>
    </lineage>
</organism>
<dbReference type="GO" id="GO:0051537">
    <property type="term" value="F:2 iron, 2 sulfur cluster binding"/>
    <property type="evidence" value="ECO:0007669"/>
    <property type="project" value="UniProtKB-KW"/>
</dbReference>
<evidence type="ECO:0000256" key="5">
    <source>
        <dbReference type="ARBA" id="ARBA00023014"/>
    </source>
</evidence>
<evidence type="ECO:0000313" key="9">
    <source>
        <dbReference type="Proteomes" id="UP000198575"/>
    </source>
</evidence>
<protein>
    <submittedName>
        <fullName evidence="8">Isoquinoline 1-oxidoreductase, alpha subunit</fullName>
    </submittedName>
</protein>
<dbReference type="GO" id="GO:0046872">
    <property type="term" value="F:metal ion binding"/>
    <property type="evidence" value="ECO:0007669"/>
    <property type="project" value="UniProtKB-KW"/>
</dbReference>
<dbReference type="PROSITE" id="PS00197">
    <property type="entry name" value="2FE2S_FER_1"/>
    <property type="match status" value="1"/>
</dbReference>
<sequence>MKAGNEAAGAANAAPAKTQPEQLPVRINDKPYYPDGDPQMPLLWYLRDVLRLTGTKFGCGIGACGACTVLIDGKAARACLTPMQAVSGRAITTIEGLEGAQLHPVQQAWLEHDVAQCGYCQAGQIMAAIDLLARKRKPSDDDIGEIANLCRCGTYPRIRSAIQRAAVLMAEGNS</sequence>
<evidence type="ECO:0000256" key="2">
    <source>
        <dbReference type="ARBA" id="ARBA00022723"/>
    </source>
</evidence>
<dbReference type="InterPro" id="IPR006058">
    <property type="entry name" value="2Fe2S_fd_BS"/>
</dbReference>
<dbReference type="PROSITE" id="PS51085">
    <property type="entry name" value="2FE2S_FER_2"/>
    <property type="match status" value="1"/>
</dbReference>